<evidence type="ECO:0000259" key="2">
    <source>
        <dbReference type="PROSITE" id="PS50004"/>
    </source>
</evidence>
<accession>A0A1R2CLL8</accession>
<dbReference type="InterPro" id="IPR036465">
    <property type="entry name" value="vWFA_dom_sf"/>
</dbReference>
<dbReference type="OrthoDB" id="5973539at2759"/>
<dbReference type="GO" id="GO:0005544">
    <property type="term" value="F:calcium-dependent phospholipid binding"/>
    <property type="evidence" value="ECO:0007669"/>
    <property type="project" value="InterPro"/>
</dbReference>
<feature type="domain" description="C2" evidence="2">
    <location>
        <begin position="102"/>
        <end position="225"/>
    </location>
</feature>
<dbReference type="InterPro" id="IPR037768">
    <property type="entry name" value="C2B_Copine"/>
</dbReference>
<dbReference type="InterPro" id="IPR045052">
    <property type="entry name" value="Copine"/>
</dbReference>
<dbReference type="PANTHER" id="PTHR10857:SF106">
    <property type="entry name" value="C2 DOMAIN-CONTAINING PROTEIN"/>
    <property type="match status" value="1"/>
</dbReference>
<dbReference type="AlphaFoldDB" id="A0A1R2CLL8"/>
<dbReference type="InterPro" id="IPR035892">
    <property type="entry name" value="C2_domain_sf"/>
</dbReference>
<evidence type="ECO:0000313" key="4">
    <source>
        <dbReference type="Proteomes" id="UP000187209"/>
    </source>
</evidence>
<comment type="similarity">
    <text evidence="1">Belongs to the copine family.</text>
</comment>
<evidence type="ECO:0000313" key="3">
    <source>
        <dbReference type="EMBL" id="OMJ89865.1"/>
    </source>
</evidence>
<dbReference type="Pfam" id="PF00168">
    <property type="entry name" value="C2"/>
    <property type="match status" value="2"/>
</dbReference>
<dbReference type="CDD" id="cd04047">
    <property type="entry name" value="C2B_Copine"/>
    <property type="match status" value="1"/>
</dbReference>
<keyword evidence="4" id="KW-1185">Reference proteome</keyword>
<reference evidence="3 4" key="1">
    <citation type="submission" date="2016-11" db="EMBL/GenBank/DDBJ databases">
        <title>The macronuclear genome of Stentor coeruleus: a giant cell with tiny introns.</title>
        <authorList>
            <person name="Slabodnick M."/>
            <person name="Ruby J.G."/>
            <person name="Reiff S.B."/>
            <person name="Swart E.C."/>
            <person name="Gosai S."/>
            <person name="Prabakaran S."/>
            <person name="Witkowska E."/>
            <person name="Larue G.E."/>
            <person name="Fisher S."/>
            <person name="Freeman R.M."/>
            <person name="Gunawardena J."/>
            <person name="Chu W."/>
            <person name="Stover N.A."/>
            <person name="Gregory B.D."/>
            <person name="Nowacki M."/>
            <person name="Derisi J."/>
            <person name="Roy S.W."/>
            <person name="Marshall W.F."/>
            <person name="Sood P."/>
        </authorList>
    </citation>
    <scope>NUCLEOTIDE SEQUENCE [LARGE SCALE GENOMIC DNA]</scope>
    <source>
        <strain evidence="3">WM001</strain>
    </source>
</reference>
<dbReference type="GO" id="GO:0005886">
    <property type="term" value="C:plasma membrane"/>
    <property type="evidence" value="ECO:0007669"/>
    <property type="project" value="TreeGrafter"/>
</dbReference>
<dbReference type="InterPro" id="IPR010734">
    <property type="entry name" value="Copine_C"/>
</dbReference>
<dbReference type="PROSITE" id="PS50004">
    <property type="entry name" value="C2"/>
    <property type="match status" value="1"/>
</dbReference>
<dbReference type="SMART" id="SM00239">
    <property type="entry name" value="C2"/>
    <property type="match status" value="2"/>
</dbReference>
<dbReference type="SUPFAM" id="SSF53300">
    <property type="entry name" value="vWA-like"/>
    <property type="match status" value="1"/>
</dbReference>
<protein>
    <recommendedName>
        <fullName evidence="2">C2 domain-containing protein</fullName>
    </recommendedName>
</protein>
<proteinExistence type="inferred from homology"/>
<dbReference type="EMBL" id="MPUH01000115">
    <property type="protein sequence ID" value="OMJ89865.1"/>
    <property type="molecule type" value="Genomic_DNA"/>
</dbReference>
<dbReference type="Pfam" id="PF07002">
    <property type="entry name" value="Copine"/>
    <property type="match status" value="1"/>
</dbReference>
<dbReference type="SUPFAM" id="SSF49562">
    <property type="entry name" value="C2 domain (Calcium/lipid-binding domain, CaLB)"/>
    <property type="match status" value="2"/>
</dbReference>
<sequence>MVESNFNPAYELELSASNLNGSPLSVYCMVKYANDEVIGRTETISNNQNPRWENFVRFQHDFDVSLKISFLVIDENTQQEIGKAISTLWLIAKFPILTCRLGDNESKIHIKLRETNQEPKKFAFGISGQDLEEMDFGGGSDPYIIIKFRDVPDHEVYRTEIIKKNINPSWRLFMLTNKQLRFNNPSEFLTIECWDYDFGRRDDFIGSADVTIEQILSPRYYFDISSENNPKAGIIKIECMPMLSTLSYLRNGLQFNFTFAIDFSSRTENLHDINTPFSYISALGKLSSAFEPFENDNIFFLYGFGVKHENQDITKHCFALNGNDNSAHTLGSRGLIVDYVNSKISRKSSKEACLHEVIEKTMRNSNCGNGELKYNILIILTNGEIQNINLTKNAIVDATMLPMSIVIFGMGNSRFSDMKNLTEWQNLKSSDDSTKYALRNIVQFFSYNNESSNLEYSTNAMMNRIFQEFEEYKALEWHKSNKVI</sequence>
<dbReference type="InterPro" id="IPR000008">
    <property type="entry name" value="C2_dom"/>
</dbReference>
<dbReference type="Gene3D" id="2.60.40.150">
    <property type="entry name" value="C2 domain"/>
    <property type="match status" value="2"/>
</dbReference>
<gene>
    <name evidence="3" type="ORF">SteCoe_7849</name>
</gene>
<evidence type="ECO:0000256" key="1">
    <source>
        <dbReference type="ARBA" id="ARBA00009048"/>
    </source>
</evidence>
<dbReference type="Proteomes" id="UP000187209">
    <property type="component" value="Unassembled WGS sequence"/>
</dbReference>
<dbReference type="PANTHER" id="PTHR10857">
    <property type="entry name" value="COPINE"/>
    <property type="match status" value="1"/>
</dbReference>
<organism evidence="3 4">
    <name type="scientific">Stentor coeruleus</name>
    <dbReference type="NCBI Taxonomy" id="5963"/>
    <lineage>
        <taxon>Eukaryota</taxon>
        <taxon>Sar</taxon>
        <taxon>Alveolata</taxon>
        <taxon>Ciliophora</taxon>
        <taxon>Postciliodesmatophora</taxon>
        <taxon>Heterotrichea</taxon>
        <taxon>Heterotrichida</taxon>
        <taxon>Stentoridae</taxon>
        <taxon>Stentor</taxon>
    </lineage>
</organism>
<comment type="caution">
    <text evidence="3">The sequence shown here is derived from an EMBL/GenBank/DDBJ whole genome shotgun (WGS) entry which is preliminary data.</text>
</comment>
<name>A0A1R2CLL8_9CILI</name>
<dbReference type="GO" id="GO:0071277">
    <property type="term" value="P:cellular response to calcium ion"/>
    <property type="evidence" value="ECO:0007669"/>
    <property type="project" value="TreeGrafter"/>
</dbReference>